<name>A0A914UIZ3_9BILA</name>
<feature type="compositionally biased region" description="Gly residues" evidence="1">
    <location>
        <begin position="17"/>
        <end position="32"/>
    </location>
</feature>
<evidence type="ECO:0000313" key="3">
    <source>
        <dbReference type="WBParaSite" id="PSAMB.scaffold104size79589.g1957.t1"/>
    </source>
</evidence>
<dbReference type="AlphaFoldDB" id="A0A914UIZ3"/>
<reference evidence="3" key="1">
    <citation type="submission" date="2022-11" db="UniProtKB">
        <authorList>
            <consortium name="WormBaseParasite"/>
        </authorList>
    </citation>
    <scope>IDENTIFICATION</scope>
</reference>
<protein>
    <submittedName>
        <fullName evidence="3">Uncharacterized protein</fullName>
    </submittedName>
</protein>
<proteinExistence type="predicted"/>
<evidence type="ECO:0000313" key="2">
    <source>
        <dbReference type="Proteomes" id="UP000887566"/>
    </source>
</evidence>
<dbReference type="Proteomes" id="UP000887566">
    <property type="component" value="Unplaced"/>
</dbReference>
<feature type="compositionally biased region" description="Basic and acidic residues" evidence="1">
    <location>
        <begin position="35"/>
        <end position="44"/>
    </location>
</feature>
<keyword evidence="2" id="KW-1185">Reference proteome</keyword>
<accession>A0A914UIZ3</accession>
<organism evidence="2 3">
    <name type="scientific">Plectus sambesii</name>
    <dbReference type="NCBI Taxonomy" id="2011161"/>
    <lineage>
        <taxon>Eukaryota</taxon>
        <taxon>Metazoa</taxon>
        <taxon>Ecdysozoa</taxon>
        <taxon>Nematoda</taxon>
        <taxon>Chromadorea</taxon>
        <taxon>Plectida</taxon>
        <taxon>Plectina</taxon>
        <taxon>Plectoidea</taxon>
        <taxon>Plectidae</taxon>
        <taxon>Plectus</taxon>
    </lineage>
</organism>
<sequence length="326" mass="36135">MAKPTKRSLSDAASTINGGGHALSAGRGGGYAGETKARRDERVVGTHVRPSTTGSRLDKHCGSNGIGPVGSKLWRTCVCAPIVWPGGRKAPVAWRFSATQTDLTNRVPAKERDESMRADVVVNRICHRRPCRCDGQISPGHQEELIVCDAVQHRSVSLSSASYHTCAVRPSRDQQKRARLLFVLLPRLFLLANRSTAPASLHVHTTLTFKMARQRTILDGDHGEGEKTFAEHQLGTGCFSPHCPQAQRTISEGEIRAELAKCGPNPTTLYEKPWKRETTSRPKRRRRPALIAVLIWLDRETCRRYSCTLIWASFVDYATLRDPIPT</sequence>
<feature type="region of interest" description="Disordered" evidence="1">
    <location>
        <begin position="1"/>
        <end position="59"/>
    </location>
</feature>
<dbReference type="WBParaSite" id="PSAMB.scaffold104size79589.g1957.t1">
    <property type="protein sequence ID" value="PSAMB.scaffold104size79589.g1957.t1"/>
    <property type="gene ID" value="PSAMB.scaffold104size79589.g1957"/>
</dbReference>
<evidence type="ECO:0000256" key="1">
    <source>
        <dbReference type="SAM" id="MobiDB-lite"/>
    </source>
</evidence>